<gene>
    <name evidence="2" type="ORF">GCM10009067_39010</name>
</gene>
<dbReference type="AlphaFoldDB" id="A0A830EPS6"/>
<accession>A0A830EPS6</accession>
<proteinExistence type="predicted"/>
<evidence type="ECO:0000256" key="1">
    <source>
        <dbReference type="SAM" id="Phobius"/>
    </source>
</evidence>
<reference evidence="2" key="2">
    <citation type="submission" date="2020-09" db="EMBL/GenBank/DDBJ databases">
        <authorList>
            <person name="Sun Q."/>
            <person name="Ohkuma M."/>
        </authorList>
    </citation>
    <scope>NUCLEOTIDE SEQUENCE</scope>
    <source>
        <strain evidence="2">JCM 19018</strain>
    </source>
</reference>
<name>A0A830EPS6_9EURY</name>
<keyword evidence="1" id="KW-1133">Transmembrane helix</keyword>
<comment type="caution">
    <text evidence="2">The sequence shown here is derived from an EMBL/GenBank/DDBJ whole genome shotgun (WGS) entry which is preliminary data.</text>
</comment>
<sequence length="183" mass="20246">MSSRPEPTKNSGRNFIAENESPQLEWNGTVKKEENSYSADFIATNSRLIFSRGEGHFKDLGLESIESVETGVGTRTEREGISPNVIIAASVISILGGLGWLAFLYPGVFSAILGSIFIALGLQGLRHGIGNYDELKENMDISEYRIYNVILRTSPQSKFSEPLHIETRKNIGPDLSRIIQEKS</sequence>
<feature type="transmembrane region" description="Helical" evidence="1">
    <location>
        <begin position="85"/>
        <end position="103"/>
    </location>
</feature>
<evidence type="ECO:0000313" key="3">
    <source>
        <dbReference type="Proteomes" id="UP000614221"/>
    </source>
</evidence>
<protein>
    <submittedName>
        <fullName evidence="2">Uncharacterized protein</fullName>
    </submittedName>
</protein>
<dbReference type="Proteomes" id="UP000614221">
    <property type="component" value="Unassembled WGS sequence"/>
</dbReference>
<organism evidence="2 3">
    <name type="scientific">Haloarcula sebkhae</name>
    <dbReference type="NCBI Taxonomy" id="932660"/>
    <lineage>
        <taxon>Archaea</taxon>
        <taxon>Methanobacteriati</taxon>
        <taxon>Methanobacteriota</taxon>
        <taxon>Stenosarchaea group</taxon>
        <taxon>Halobacteria</taxon>
        <taxon>Halobacteriales</taxon>
        <taxon>Haloarculaceae</taxon>
        <taxon>Haloarcula</taxon>
    </lineage>
</organism>
<keyword evidence="1" id="KW-0472">Membrane</keyword>
<dbReference type="RefSeq" id="WP_188980510.1">
    <property type="nucleotide sequence ID" value="NZ_BMPD01000010.1"/>
</dbReference>
<keyword evidence="1" id="KW-0812">Transmembrane</keyword>
<evidence type="ECO:0000313" key="2">
    <source>
        <dbReference type="EMBL" id="GGK82997.1"/>
    </source>
</evidence>
<dbReference type="EMBL" id="BMPD01000010">
    <property type="protein sequence ID" value="GGK82997.1"/>
    <property type="molecule type" value="Genomic_DNA"/>
</dbReference>
<reference evidence="2" key="1">
    <citation type="journal article" date="2014" name="Int. J. Syst. Evol. Microbiol.">
        <title>Complete genome sequence of Corynebacterium casei LMG S-19264T (=DSM 44701T), isolated from a smear-ripened cheese.</title>
        <authorList>
            <consortium name="US DOE Joint Genome Institute (JGI-PGF)"/>
            <person name="Walter F."/>
            <person name="Albersmeier A."/>
            <person name="Kalinowski J."/>
            <person name="Ruckert C."/>
        </authorList>
    </citation>
    <scope>NUCLEOTIDE SEQUENCE</scope>
    <source>
        <strain evidence="2">JCM 19018</strain>
    </source>
</reference>
<feature type="transmembrane region" description="Helical" evidence="1">
    <location>
        <begin position="109"/>
        <end position="129"/>
    </location>
</feature>